<keyword evidence="1" id="KW-0695">RNA-directed DNA polymerase</keyword>
<keyword evidence="1" id="KW-0548">Nucleotidyltransferase</keyword>
<dbReference type="Proteomes" id="UP001054945">
    <property type="component" value="Unassembled WGS sequence"/>
</dbReference>
<evidence type="ECO:0000313" key="2">
    <source>
        <dbReference type="Proteomes" id="UP001054945"/>
    </source>
</evidence>
<reference evidence="1 2" key="1">
    <citation type="submission" date="2021-06" db="EMBL/GenBank/DDBJ databases">
        <title>Caerostris extrusa draft genome.</title>
        <authorList>
            <person name="Kono N."/>
            <person name="Arakawa K."/>
        </authorList>
    </citation>
    <scope>NUCLEOTIDE SEQUENCE [LARGE SCALE GENOMIC DNA]</scope>
</reference>
<evidence type="ECO:0000313" key="1">
    <source>
        <dbReference type="EMBL" id="GIX93831.1"/>
    </source>
</evidence>
<proteinExistence type="predicted"/>
<comment type="caution">
    <text evidence="1">The sequence shown here is derived from an EMBL/GenBank/DDBJ whole genome shotgun (WGS) entry which is preliminary data.</text>
</comment>
<dbReference type="EMBL" id="BPLR01004302">
    <property type="protein sequence ID" value="GIX93831.1"/>
    <property type="molecule type" value="Genomic_DNA"/>
</dbReference>
<accession>A0AAV4PCE7</accession>
<keyword evidence="2" id="KW-1185">Reference proteome</keyword>
<dbReference type="GO" id="GO:0003964">
    <property type="term" value="F:RNA-directed DNA polymerase activity"/>
    <property type="evidence" value="ECO:0007669"/>
    <property type="project" value="UniProtKB-KW"/>
</dbReference>
<dbReference type="AlphaFoldDB" id="A0AAV4PCE7"/>
<protein>
    <submittedName>
        <fullName evidence="1">RNA-directed DNA polymerase from transposon BS</fullName>
    </submittedName>
</protein>
<organism evidence="1 2">
    <name type="scientific">Caerostris extrusa</name>
    <name type="common">Bark spider</name>
    <name type="synonym">Caerostris bankana</name>
    <dbReference type="NCBI Taxonomy" id="172846"/>
    <lineage>
        <taxon>Eukaryota</taxon>
        <taxon>Metazoa</taxon>
        <taxon>Ecdysozoa</taxon>
        <taxon>Arthropoda</taxon>
        <taxon>Chelicerata</taxon>
        <taxon>Arachnida</taxon>
        <taxon>Araneae</taxon>
        <taxon>Araneomorphae</taxon>
        <taxon>Entelegynae</taxon>
        <taxon>Araneoidea</taxon>
        <taxon>Araneidae</taxon>
        <taxon>Caerostris</taxon>
    </lineage>
</organism>
<gene>
    <name evidence="1" type="primary">RTase_174</name>
    <name evidence="1" type="ORF">CEXT_270971</name>
</gene>
<name>A0AAV4PCE7_CAEEX</name>
<keyword evidence="1" id="KW-0808">Transferase</keyword>
<sequence length="129" mass="15433">MNFIYKTLEKLLLNHIIHHLETNNPLPAEQHCFTRGHYTQDQILLFIQHARDAQNKYPTNHTVANLLDLTAFDKVWKNRLSSYMRDFLLIGRHFCVNYDFLRNRRFKVKYNRTLSGNFYSKPGSSRALF</sequence>